<evidence type="ECO:0000256" key="1">
    <source>
        <dbReference type="SAM" id="Phobius"/>
    </source>
</evidence>
<feature type="transmembrane region" description="Helical" evidence="1">
    <location>
        <begin position="12"/>
        <end position="31"/>
    </location>
</feature>
<keyword evidence="1" id="KW-0812">Transmembrane</keyword>
<organism evidence="2 3">
    <name type="scientific">Tenacibaculum phage pT24</name>
    <dbReference type="NCBI Taxonomy" id="1880590"/>
    <lineage>
        <taxon>Viruses</taxon>
        <taxon>Duplodnaviria</taxon>
        <taxon>Heunggongvirae</taxon>
        <taxon>Uroviricota</taxon>
        <taxon>Caudoviricetes</taxon>
        <taxon>Kungbxnavirus</taxon>
        <taxon>Kungbxnavirus pT24</taxon>
    </lineage>
</organism>
<feature type="transmembrane region" description="Helical" evidence="1">
    <location>
        <begin position="51"/>
        <end position="70"/>
    </location>
</feature>
<evidence type="ECO:0000313" key="3">
    <source>
        <dbReference type="Proteomes" id="UP000224877"/>
    </source>
</evidence>
<keyword evidence="1" id="KW-1133">Transmembrane helix</keyword>
<keyword evidence="3" id="KW-1185">Reference proteome</keyword>
<keyword evidence="1" id="KW-0472">Membrane</keyword>
<reference evidence="2 3" key="1">
    <citation type="submission" date="2016-07" db="EMBL/GenBank/DDBJ databases">
        <title>Characterization of three bacteriophages infecting bacteria isolated from shrimp culture pond water.</title>
        <authorList>
            <person name="Khoa H.V."/>
        </authorList>
    </citation>
    <scope>NUCLEOTIDE SEQUENCE [LARGE SCALE GENOMIC DNA]</scope>
</reference>
<protein>
    <submittedName>
        <fullName evidence="2">Uncharacterized protein</fullName>
    </submittedName>
</protein>
<gene>
    <name evidence="2" type="ORF">BPT24_291</name>
</gene>
<proteinExistence type="predicted"/>
<dbReference type="EMBL" id="LC168164">
    <property type="protein sequence ID" value="BAV39409.1"/>
    <property type="molecule type" value="Genomic_DNA"/>
</dbReference>
<evidence type="ECO:0000313" key="2">
    <source>
        <dbReference type="EMBL" id="BAV39409.1"/>
    </source>
</evidence>
<name>A0A1B4XX89_9CAUD</name>
<accession>A0A1B4XX89</accession>
<sequence length="79" mass="9032">MKYRDFFKAIPFTALYVVSVIMGISGLQYLFDLVIQPKAKFLLYEGVINDSDILIGAIILTLVMAFYKAIYDKMDKPND</sequence>
<dbReference type="Proteomes" id="UP000224877">
    <property type="component" value="Segment"/>
</dbReference>